<dbReference type="AlphaFoldDB" id="L7CCW0"/>
<protein>
    <submittedName>
        <fullName evidence="1">Uncharacterized protein</fullName>
    </submittedName>
</protein>
<evidence type="ECO:0000313" key="1">
    <source>
        <dbReference type="EMBL" id="ELP31853.1"/>
    </source>
</evidence>
<sequence>MTGLTVHVTDIPSEQSVINASKTATGRRATTKYLFGSSASMSLVCWYGFGRSTSPSGMSWNESQRTRTFRCKTSLKCFGFDPRHRVGHEPNGHRSRFGPETQKSERPHLLTFASSWNRILIVVLLLADMTPSVVKPNSVTGVAGDR</sequence>
<dbReference type="EMBL" id="AMWG01000118">
    <property type="protein sequence ID" value="ELP31853.1"/>
    <property type="molecule type" value="Genomic_DNA"/>
</dbReference>
<accession>L7CCW0</accession>
<dbReference type="PATRIC" id="fig|993516.3.peg.4656"/>
<reference evidence="1 2" key="1">
    <citation type="journal article" date="2013" name="Mar. Genomics">
        <title>Expression of sulfatases in Rhodopirellula baltica and the diversity of sulfatases in the genus Rhodopirellula.</title>
        <authorList>
            <person name="Wegner C.E."/>
            <person name="Richter-Heitmann T."/>
            <person name="Klindworth A."/>
            <person name="Klockow C."/>
            <person name="Richter M."/>
            <person name="Achstetter T."/>
            <person name="Glockner F.O."/>
            <person name="Harder J."/>
        </authorList>
    </citation>
    <scope>NUCLEOTIDE SEQUENCE [LARGE SCALE GENOMIC DNA]</scope>
    <source>
        <strain evidence="1 2">SWK14</strain>
    </source>
</reference>
<organism evidence="1 2">
    <name type="scientific">Rhodopirellula baltica SWK14</name>
    <dbReference type="NCBI Taxonomy" id="993516"/>
    <lineage>
        <taxon>Bacteria</taxon>
        <taxon>Pseudomonadati</taxon>
        <taxon>Planctomycetota</taxon>
        <taxon>Planctomycetia</taxon>
        <taxon>Pirellulales</taxon>
        <taxon>Pirellulaceae</taxon>
        <taxon>Rhodopirellula</taxon>
    </lineage>
</organism>
<comment type="caution">
    <text evidence="1">The sequence shown here is derived from an EMBL/GenBank/DDBJ whole genome shotgun (WGS) entry which is preliminary data.</text>
</comment>
<gene>
    <name evidence="1" type="ORF">RBSWK_04359</name>
</gene>
<name>L7CCW0_RHOBT</name>
<proteinExistence type="predicted"/>
<dbReference type="Proteomes" id="UP000010959">
    <property type="component" value="Unassembled WGS sequence"/>
</dbReference>
<evidence type="ECO:0000313" key="2">
    <source>
        <dbReference type="Proteomes" id="UP000010959"/>
    </source>
</evidence>